<keyword evidence="4" id="KW-1185">Reference proteome</keyword>
<dbReference type="Proteomes" id="UP000540056">
    <property type="component" value="Unassembled WGS sequence"/>
</dbReference>
<evidence type="ECO:0000313" key="4">
    <source>
        <dbReference type="Proteomes" id="UP000540056"/>
    </source>
</evidence>
<protein>
    <recommendedName>
        <fullName evidence="5">DUF4355 domain-containing protein</fullName>
    </recommendedName>
</protein>
<evidence type="ECO:0000313" key="3">
    <source>
        <dbReference type="EMBL" id="MBA5746578.1"/>
    </source>
</evidence>
<reference evidence="3 4" key="1">
    <citation type="submission" date="2020-07" db="EMBL/GenBank/DDBJ databases">
        <title>Draft Genome Sequences of Lactobacillales Isolated from the International Space Station.</title>
        <authorList>
            <person name="Bharadwaj A.R."/>
            <person name="Singh N.K."/>
            <person name="Wood J.M."/>
            <person name="Debieu M."/>
            <person name="O'Hara N.B."/>
            <person name="Karouia F."/>
            <person name="Mason C.E."/>
            <person name="Venkateswaran K."/>
        </authorList>
    </citation>
    <scope>NUCLEOTIDE SEQUENCE [LARGE SCALE GENOMIC DNA]</scope>
    <source>
        <strain evidence="3 4">151250015-1-258-55</strain>
    </source>
</reference>
<dbReference type="EMBL" id="JACGAN010000007">
    <property type="protein sequence ID" value="MBA5746578.1"/>
    <property type="molecule type" value="Genomic_DNA"/>
</dbReference>
<sequence length="155" mass="17674">MKRDFLRELGIEDDTILKAILDKNMEEVNTAKPQDYDELKNNLEQTKSQLSEYEKQVNSLTEDYTKASEQINSLTADNEQFKLKDLKSNIVREYDLPSSVFDNITGSDEDTIRQSAENLASAFKSVKPSQPTKTYEAPTDETNGLRETLRSLKGE</sequence>
<feature type="compositionally biased region" description="Basic and acidic residues" evidence="2">
    <location>
        <begin position="143"/>
        <end position="155"/>
    </location>
</feature>
<gene>
    <name evidence="3" type="ORF">H3232_05080</name>
</gene>
<accession>A0ABR5ZXV7</accession>
<dbReference type="SUPFAM" id="SSF101082">
    <property type="entry name" value="Typo IV secretion system protein TraC"/>
    <property type="match status" value="1"/>
</dbReference>
<feature type="coiled-coil region" evidence="1">
    <location>
        <begin position="36"/>
        <end position="84"/>
    </location>
</feature>
<dbReference type="RefSeq" id="WP_182023327.1">
    <property type="nucleotide sequence ID" value="NZ_JACGAM010000007.1"/>
</dbReference>
<evidence type="ECO:0000256" key="1">
    <source>
        <dbReference type="SAM" id="Coils"/>
    </source>
</evidence>
<proteinExistence type="predicted"/>
<evidence type="ECO:0008006" key="5">
    <source>
        <dbReference type="Google" id="ProtNLM"/>
    </source>
</evidence>
<comment type="caution">
    <text evidence="3">The sequence shown here is derived from an EMBL/GenBank/DDBJ whole genome shotgun (WGS) entry which is preliminary data.</text>
</comment>
<evidence type="ECO:0000256" key="2">
    <source>
        <dbReference type="SAM" id="MobiDB-lite"/>
    </source>
</evidence>
<keyword evidence="1" id="KW-0175">Coiled coil</keyword>
<organism evidence="3 4">
    <name type="scientific">Aerococcus urinaeequi</name>
    <dbReference type="NCBI Taxonomy" id="51665"/>
    <lineage>
        <taxon>Bacteria</taxon>
        <taxon>Bacillati</taxon>
        <taxon>Bacillota</taxon>
        <taxon>Bacilli</taxon>
        <taxon>Lactobacillales</taxon>
        <taxon>Aerococcaceae</taxon>
        <taxon>Aerococcus</taxon>
    </lineage>
</organism>
<name>A0ABR5ZXV7_9LACT</name>
<feature type="region of interest" description="Disordered" evidence="2">
    <location>
        <begin position="121"/>
        <end position="155"/>
    </location>
</feature>